<gene>
    <name evidence="5 9" type="primary">rplY</name>
    <name evidence="5" type="synonym">ctc</name>
    <name evidence="9" type="ORF">CA13_13290</name>
</gene>
<comment type="caution">
    <text evidence="9">The sequence shown here is derived from an EMBL/GenBank/DDBJ whole genome shotgun (WGS) entry which is preliminary data.</text>
</comment>
<keyword evidence="3 5" id="KW-0689">Ribosomal protein</keyword>
<evidence type="ECO:0000256" key="6">
    <source>
        <dbReference type="SAM" id="MobiDB-lite"/>
    </source>
</evidence>
<dbReference type="InterPro" id="IPR020057">
    <property type="entry name" value="Ribosomal_bL25_b-dom"/>
</dbReference>
<dbReference type="PANTHER" id="PTHR33284:SF1">
    <property type="entry name" value="RIBOSOMAL PROTEIN L25_GLN-TRNA SYNTHETASE, ANTI-CODON-BINDING DOMAIN-CONTAINING PROTEIN"/>
    <property type="match status" value="1"/>
</dbReference>
<reference evidence="9 10" key="1">
    <citation type="submission" date="2019-02" db="EMBL/GenBank/DDBJ databases">
        <title>Deep-cultivation of Planctomycetes and their phenomic and genomic characterization uncovers novel biology.</title>
        <authorList>
            <person name="Wiegand S."/>
            <person name="Jogler M."/>
            <person name="Boedeker C."/>
            <person name="Pinto D."/>
            <person name="Vollmers J."/>
            <person name="Rivas-Marin E."/>
            <person name="Kohn T."/>
            <person name="Peeters S.H."/>
            <person name="Heuer A."/>
            <person name="Rast P."/>
            <person name="Oberbeckmann S."/>
            <person name="Bunk B."/>
            <person name="Jeske O."/>
            <person name="Meyerdierks A."/>
            <person name="Storesund J.E."/>
            <person name="Kallscheuer N."/>
            <person name="Luecker S."/>
            <person name="Lage O.M."/>
            <person name="Pohl T."/>
            <person name="Merkel B.J."/>
            <person name="Hornburger P."/>
            <person name="Mueller R.-W."/>
            <person name="Bruemmer F."/>
            <person name="Labrenz M."/>
            <person name="Spormann A.M."/>
            <person name="Op Den Camp H."/>
            <person name="Overmann J."/>
            <person name="Amann R."/>
            <person name="Jetten M.S.M."/>
            <person name="Mascher T."/>
            <person name="Medema M.H."/>
            <person name="Devos D.P."/>
            <person name="Kaster A.-K."/>
            <person name="Ovreas L."/>
            <person name="Rohde M."/>
            <person name="Galperin M.Y."/>
            <person name="Jogler C."/>
        </authorList>
    </citation>
    <scope>NUCLEOTIDE SEQUENCE [LARGE SCALE GENOMIC DNA]</scope>
    <source>
        <strain evidence="9 10">CA13</strain>
    </source>
</reference>
<comment type="similarity">
    <text evidence="5">Belongs to the bacterial ribosomal protein bL25 family. CTC subfamily.</text>
</comment>
<dbReference type="GO" id="GO:0008097">
    <property type="term" value="F:5S rRNA binding"/>
    <property type="evidence" value="ECO:0007669"/>
    <property type="project" value="InterPro"/>
</dbReference>
<evidence type="ECO:0000256" key="3">
    <source>
        <dbReference type="ARBA" id="ARBA00022980"/>
    </source>
</evidence>
<dbReference type="GO" id="GO:0022625">
    <property type="term" value="C:cytosolic large ribosomal subunit"/>
    <property type="evidence" value="ECO:0007669"/>
    <property type="project" value="TreeGrafter"/>
</dbReference>
<sequence length="208" mass="22441">MADVLQVEKREQLGSRATRRLRQSGLVPAVLYGHGQETESLSVSVDQVKALLRHHAKTVELTGAIKDTALIRDMQWDPLGIDVLHMDLMRVNLSEKVEMTVAIHVHGQAIGISEGGVLIENRHNVDIICPAGAIPERLTIHVAELALGGTMTASELELPEGVELVTPGDTPIVHVEEVRVEEPVEAADGETAEPAVIAKGGPKEDEDE</sequence>
<dbReference type="GO" id="GO:0003735">
    <property type="term" value="F:structural constituent of ribosome"/>
    <property type="evidence" value="ECO:0007669"/>
    <property type="project" value="InterPro"/>
</dbReference>
<evidence type="ECO:0000256" key="5">
    <source>
        <dbReference type="HAMAP-Rule" id="MF_01334"/>
    </source>
</evidence>
<dbReference type="EMBL" id="SJPJ01000001">
    <property type="protein sequence ID" value="TWT79919.1"/>
    <property type="molecule type" value="Genomic_DNA"/>
</dbReference>
<dbReference type="GO" id="GO:0006412">
    <property type="term" value="P:translation"/>
    <property type="evidence" value="ECO:0007669"/>
    <property type="project" value="UniProtKB-UniRule"/>
</dbReference>
<feature type="domain" description="Large ribosomal subunit protein bL25 beta" evidence="8">
    <location>
        <begin position="96"/>
        <end position="177"/>
    </location>
</feature>
<dbReference type="AlphaFoldDB" id="A0A5C5YXV4"/>
<keyword evidence="10" id="KW-1185">Reference proteome</keyword>
<dbReference type="InterPro" id="IPR020930">
    <property type="entry name" value="Ribosomal_uL5_bac-type"/>
</dbReference>
<dbReference type="Gene3D" id="2.170.120.20">
    <property type="entry name" value="Ribosomal protein L25, beta domain"/>
    <property type="match status" value="1"/>
</dbReference>
<dbReference type="InterPro" id="IPR037121">
    <property type="entry name" value="Ribosomal_bL25_C"/>
</dbReference>
<evidence type="ECO:0000259" key="7">
    <source>
        <dbReference type="Pfam" id="PF01386"/>
    </source>
</evidence>
<evidence type="ECO:0000313" key="9">
    <source>
        <dbReference type="EMBL" id="TWT79919.1"/>
    </source>
</evidence>
<evidence type="ECO:0000256" key="2">
    <source>
        <dbReference type="ARBA" id="ARBA00022884"/>
    </source>
</evidence>
<dbReference type="HAMAP" id="MF_01334">
    <property type="entry name" value="Ribosomal_bL25_CTC"/>
    <property type="match status" value="1"/>
</dbReference>
<name>A0A5C5YXV4_9BACT</name>
<dbReference type="PANTHER" id="PTHR33284">
    <property type="entry name" value="RIBOSOMAL PROTEIN L25/GLN-TRNA SYNTHETASE, ANTI-CODON-BINDING DOMAIN-CONTAINING PROTEIN"/>
    <property type="match status" value="1"/>
</dbReference>
<dbReference type="InterPro" id="IPR029751">
    <property type="entry name" value="Ribosomal_L25_dom"/>
</dbReference>
<dbReference type="Gene3D" id="2.40.240.10">
    <property type="entry name" value="Ribosomal Protein L25, Chain P"/>
    <property type="match status" value="1"/>
</dbReference>
<dbReference type="RefSeq" id="WP_146395036.1">
    <property type="nucleotide sequence ID" value="NZ_SJPJ01000001.1"/>
</dbReference>
<evidence type="ECO:0000313" key="10">
    <source>
        <dbReference type="Proteomes" id="UP000315010"/>
    </source>
</evidence>
<comment type="function">
    <text evidence="5">This is one of the proteins that binds to the 5S RNA in the ribosome where it forms part of the central protuberance.</text>
</comment>
<dbReference type="Pfam" id="PF14693">
    <property type="entry name" value="Ribosomal_TL5_C"/>
    <property type="match status" value="1"/>
</dbReference>
<dbReference type="Pfam" id="PF01386">
    <property type="entry name" value="Ribosomal_L25p"/>
    <property type="match status" value="1"/>
</dbReference>
<evidence type="ECO:0000256" key="4">
    <source>
        <dbReference type="ARBA" id="ARBA00023274"/>
    </source>
</evidence>
<dbReference type="InterPro" id="IPR001021">
    <property type="entry name" value="Ribosomal_bL25_long"/>
</dbReference>
<keyword evidence="4 5" id="KW-0687">Ribonucleoprotein</keyword>
<keyword evidence="2 5" id="KW-0694">RNA-binding</keyword>
<proteinExistence type="inferred from homology"/>
<feature type="region of interest" description="Disordered" evidence="6">
    <location>
        <begin position="183"/>
        <end position="208"/>
    </location>
</feature>
<dbReference type="Proteomes" id="UP000315010">
    <property type="component" value="Unassembled WGS sequence"/>
</dbReference>
<comment type="subunit">
    <text evidence="5">Part of the 50S ribosomal subunit; part of the 5S rRNA/L5/L18/L25 subcomplex. Contacts the 5S rRNA. Binds to the 5S rRNA independently of L5 and L18.</text>
</comment>
<dbReference type="CDD" id="cd00495">
    <property type="entry name" value="Ribosomal_L25_TL5_CTC"/>
    <property type="match status" value="1"/>
</dbReference>
<organism evidence="9 10">
    <name type="scientific">Novipirellula herctigrandis</name>
    <dbReference type="NCBI Taxonomy" id="2527986"/>
    <lineage>
        <taxon>Bacteria</taxon>
        <taxon>Pseudomonadati</taxon>
        <taxon>Planctomycetota</taxon>
        <taxon>Planctomycetia</taxon>
        <taxon>Pirellulales</taxon>
        <taxon>Pirellulaceae</taxon>
        <taxon>Novipirellula</taxon>
    </lineage>
</organism>
<keyword evidence="1 5" id="KW-0699">rRNA-binding</keyword>
<dbReference type="SUPFAM" id="SSF50715">
    <property type="entry name" value="Ribosomal protein L25-like"/>
    <property type="match status" value="1"/>
</dbReference>
<protein>
    <recommendedName>
        <fullName evidence="5">Large ribosomal subunit protein bL25</fullName>
    </recommendedName>
    <alternativeName>
        <fullName evidence="5">General stress protein CTC</fullName>
    </alternativeName>
</protein>
<dbReference type="NCBIfam" id="TIGR00731">
    <property type="entry name" value="bL25_bact_ctc"/>
    <property type="match status" value="1"/>
</dbReference>
<dbReference type="InterPro" id="IPR011035">
    <property type="entry name" value="Ribosomal_bL25/Gln-tRNA_synth"/>
</dbReference>
<dbReference type="InterPro" id="IPR020056">
    <property type="entry name" value="Rbsml_bL25/Gln-tRNA_synth_N"/>
</dbReference>
<evidence type="ECO:0000256" key="1">
    <source>
        <dbReference type="ARBA" id="ARBA00022730"/>
    </source>
</evidence>
<feature type="domain" description="Large ribosomal subunit protein bL25 L25" evidence="7">
    <location>
        <begin position="5"/>
        <end position="88"/>
    </location>
</feature>
<dbReference type="OrthoDB" id="9790002at2"/>
<accession>A0A5C5YXV4</accession>
<evidence type="ECO:0000259" key="8">
    <source>
        <dbReference type="Pfam" id="PF14693"/>
    </source>
</evidence>